<feature type="transmembrane region" description="Helical" evidence="1">
    <location>
        <begin position="20"/>
        <end position="38"/>
    </location>
</feature>
<reference evidence="2 3" key="1">
    <citation type="submission" date="2024-03" db="EMBL/GenBank/DDBJ databases">
        <title>Natural products discovery in diverse microorganisms through a two-stage MS feature dereplication strategy.</title>
        <authorList>
            <person name="Zhang R."/>
        </authorList>
    </citation>
    <scope>NUCLEOTIDE SEQUENCE [LARGE SCALE GENOMIC DNA]</scope>
    <source>
        <strain evidence="2 3">18930</strain>
    </source>
</reference>
<gene>
    <name evidence="2" type="ORF">WDS16_25355</name>
</gene>
<dbReference type="EMBL" id="CP147846">
    <property type="protein sequence ID" value="WXG68477.1"/>
    <property type="molecule type" value="Genomic_DNA"/>
</dbReference>
<keyword evidence="1" id="KW-1133">Transmembrane helix</keyword>
<proteinExistence type="predicted"/>
<sequence length="110" mass="12285">MGGSTIDDGSYQGGGRRRWCASNGMAAIGVGLGILLLVGVLVRFWVLILAVVIIAIAVWLIHDSRMQRQVRHDLEEQRRADLRSRADAEHQAFLRGERRGLYGEYDPPEV</sequence>
<keyword evidence="3" id="KW-1185">Reference proteome</keyword>
<organism evidence="2 3">
    <name type="scientific">Rhodococcus sovatensis</name>
    <dbReference type="NCBI Taxonomy" id="1805840"/>
    <lineage>
        <taxon>Bacteria</taxon>
        <taxon>Bacillati</taxon>
        <taxon>Actinomycetota</taxon>
        <taxon>Actinomycetes</taxon>
        <taxon>Mycobacteriales</taxon>
        <taxon>Nocardiaceae</taxon>
        <taxon>Rhodococcus</taxon>
    </lineage>
</organism>
<dbReference type="Proteomes" id="UP001432000">
    <property type="component" value="Chromosome"/>
</dbReference>
<evidence type="ECO:0000256" key="1">
    <source>
        <dbReference type="SAM" id="Phobius"/>
    </source>
</evidence>
<accession>A0ABZ2PH50</accession>
<dbReference type="RefSeq" id="WP_338888708.1">
    <property type="nucleotide sequence ID" value="NZ_CP147846.1"/>
</dbReference>
<protein>
    <submittedName>
        <fullName evidence="2">Uncharacterized protein</fullName>
    </submittedName>
</protein>
<keyword evidence="1" id="KW-0472">Membrane</keyword>
<keyword evidence="1" id="KW-0812">Transmembrane</keyword>
<evidence type="ECO:0000313" key="2">
    <source>
        <dbReference type="EMBL" id="WXG68477.1"/>
    </source>
</evidence>
<name>A0ABZ2PH50_9NOCA</name>
<feature type="transmembrane region" description="Helical" evidence="1">
    <location>
        <begin position="44"/>
        <end position="61"/>
    </location>
</feature>
<evidence type="ECO:0000313" key="3">
    <source>
        <dbReference type="Proteomes" id="UP001432000"/>
    </source>
</evidence>